<organism evidence="2 3">
    <name type="scientific">miscellaneous Crenarchaeota group-1 archaeon SG8-32-1</name>
    <dbReference type="NCBI Taxonomy" id="1685124"/>
    <lineage>
        <taxon>Archaea</taxon>
        <taxon>Candidatus Bathyarchaeota</taxon>
        <taxon>MCG-1</taxon>
    </lineage>
</organism>
<dbReference type="Proteomes" id="UP000037237">
    <property type="component" value="Unassembled WGS sequence"/>
</dbReference>
<feature type="domain" description="ArnR1-like winged helix-turn-helix" evidence="1">
    <location>
        <begin position="7"/>
        <end position="81"/>
    </location>
</feature>
<proteinExistence type="predicted"/>
<name>A0A0M0BVM4_9ARCH</name>
<accession>A0A0M0BVM4</accession>
<protein>
    <recommendedName>
        <fullName evidence="1">ArnR1-like winged helix-turn-helix domain-containing protein</fullName>
    </recommendedName>
</protein>
<dbReference type="AlphaFoldDB" id="A0A0M0BVM4"/>
<dbReference type="InterPro" id="IPR036388">
    <property type="entry name" value="WH-like_DNA-bd_sf"/>
</dbReference>
<evidence type="ECO:0000313" key="2">
    <source>
        <dbReference type="EMBL" id="KON32484.1"/>
    </source>
</evidence>
<evidence type="ECO:0000259" key="1">
    <source>
        <dbReference type="Pfam" id="PF14947"/>
    </source>
</evidence>
<sequence length="88" mass="10325">MENDHKRRDRLFIIAEILKIAQDGSLKTQIMYRANLSFAQLNDYLSFLIKMDLLKLQKQNKKTIYLTTPNGEKYLEKYGDIAMILGNI</sequence>
<evidence type="ECO:0000313" key="3">
    <source>
        <dbReference type="Proteomes" id="UP000037237"/>
    </source>
</evidence>
<comment type="caution">
    <text evidence="2">The sequence shown here is derived from an EMBL/GenBank/DDBJ whole genome shotgun (WGS) entry which is preliminary data.</text>
</comment>
<gene>
    <name evidence="2" type="ORF">AC477_02975</name>
</gene>
<reference evidence="2 3" key="1">
    <citation type="submission" date="2015-06" db="EMBL/GenBank/DDBJ databases">
        <title>New insights into the roles of widespread benthic archaea in carbon and nitrogen cycling.</title>
        <authorList>
            <person name="Lazar C.S."/>
            <person name="Baker B.J."/>
            <person name="Seitz K.W."/>
            <person name="Hyde A.S."/>
            <person name="Dick G.J."/>
            <person name="Hinrichs K.-U."/>
            <person name="Teske A.P."/>
        </authorList>
    </citation>
    <scope>NUCLEOTIDE SEQUENCE [LARGE SCALE GENOMIC DNA]</scope>
    <source>
        <strain evidence="2">SG8-32-1</strain>
    </source>
</reference>
<dbReference type="InterPro" id="IPR036390">
    <property type="entry name" value="WH_DNA-bd_sf"/>
</dbReference>
<dbReference type="Gene3D" id="1.10.10.10">
    <property type="entry name" value="Winged helix-like DNA-binding domain superfamily/Winged helix DNA-binding domain"/>
    <property type="match status" value="1"/>
</dbReference>
<dbReference type="Pfam" id="PF14947">
    <property type="entry name" value="HTH_45"/>
    <property type="match status" value="1"/>
</dbReference>
<dbReference type="EMBL" id="LFWU01000066">
    <property type="protein sequence ID" value="KON32484.1"/>
    <property type="molecule type" value="Genomic_DNA"/>
</dbReference>
<dbReference type="InterPro" id="IPR038723">
    <property type="entry name" value="ArnR1-like_HTH"/>
</dbReference>
<dbReference type="SUPFAM" id="SSF46785">
    <property type="entry name" value="Winged helix' DNA-binding domain"/>
    <property type="match status" value="1"/>
</dbReference>